<dbReference type="EMBL" id="JAPDVD010000001">
    <property type="protein sequence ID" value="MCW4136682.1"/>
    <property type="molecule type" value="Genomic_DNA"/>
</dbReference>
<keyword evidence="9" id="KW-0808">Transferase</keyword>
<evidence type="ECO:0000256" key="7">
    <source>
        <dbReference type="SAM" id="Phobius"/>
    </source>
</evidence>
<evidence type="ECO:0000256" key="2">
    <source>
        <dbReference type="ARBA" id="ARBA00007400"/>
    </source>
</evidence>
<feature type="transmembrane region" description="Helical" evidence="7">
    <location>
        <begin position="285"/>
        <end position="307"/>
    </location>
</feature>
<keyword evidence="9" id="KW-0012">Acyltransferase</keyword>
<evidence type="ECO:0000256" key="5">
    <source>
        <dbReference type="ARBA" id="ARBA00022989"/>
    </source>
</evidence>
<feature type="transmembrane region" description="Helical" evidence="7">
    <location>
        <begin position="130"/>
        <end position="150"/>
    </location>
</feature>
<reference evidence="9" key="1">
    <citation type="submission" date="2022-11" db="EMBL/GenBank/DDBJ databases">
        <title>Genomic repertoires linked with pathogenic potency of arthritogenic Prevotella copri isolated from the gut of rheumatoid arthritis patients.</title>
        <authorList>
            <person name="Nii T."/>
            <person name="Maeda Y."/>
            <person name="Motooka D."/>
            <person name="Naito M."/>
            <person name="Matsumoto Y."/>
            <person name="Ogawa T."/>
            <person name="Oguro-Igashira E."/>
            <person name="Kishikawa T."/>
            <person name="Yamashita M."/>
            <person name="Koizumi S."/>
            <person name="Kurakawa T."/>
            <person name="Okumura R."/>
            <person name="Kayama H."/>
            <person name="Murakami M."/>
            <person name="Sakaguchi T."/>
            <person name="Das B."/>
            <person name="Nakamura S."/>
            <person name="Okada Y."/>
            <person name="Kumanogoh A."/>
            <person name="Takeda K."/>
        </authorList>
    </citation>
    <scope>NUCLEOTIDE SEQUENCE</scope>
    <source>
        <strain evidence="9">H105_2-2</strain>
    </source>
</reference>
<dbReference type="GO" id="GO:0009246">
    <property type="term" value="P:enterobacterial common antigen biosynthetic process"/>
    <property type="evidence" value="ECO:0007669"/>
    <property type="project" value="TreeGrafter"/>
</dbReference>
<dbReference type="GO" id="GO:0005886">
    <property type="term" value="C:plasma membrane"/>
    <property type="evidence" value="ECO:0007669"/>
    <property type="project" value="UniProtKB-SubCell"/>
</dbReference>
<feature type="transmembrane region" description="Helical" evidence="7">
    <location>
        <begin position="313"/>
        <end position="334"/>
    </location>
</feature>
<dbReference type="Proteomes" id="UP001208620">
    <property type="component" value="Unassembled WGS sequence"/>
</dbReference>
<comment type="similarity">
    <text evidence="2">Belongs to the acyltransferase 3 family.</text>
</comment>
<keyword evidence="5 7" id="KW-1133">Transmembrane helix</keyword>
<dbReference type="PANTHER" id="PTHR40074">
    <property type="entry name" value="O-ACETYLTRANSFERASE WECH"/>
    <property type="match status" value="1"/>
</dbReference>
<dbReference type="GO" id="GO:0016413">
    <property type="term" value="F:O-acetyltransferase activity"/>
    <property type="evidence" value="ECO:0007669"/>
    <property type="project" value="TreeGrafter"/>
</dbReference>
<organism evidence="9 10">
    <name type="scientific">Segatella copri</name>
    <dbReference type="NCBI Taxonomy" id="165179"/>
    <lineage>
        <taxon>Bacteria</taxon>
        <taxon>Pseudomonadati</taxon>
        <taxon>Bacteroidota</taxon>
        <taxon>Bacteroidia</taxon>
        <taxon>Bacteroidales</taxon>
        <taxon>Prevotellaceae</taxon>
        <taxon>Segatella</taxon>
    </lineage>
</organism>
<keyword evidence="6 7" id="KW-0472">Membrane</keyword>
<feature type="transmembrane region" description="Helical" evidence="7">
    <location>
        <begin position="86"/>
        <end position="110"/>
    </location>
</feature>
<comment type="subcellular location">
    <subcellularLocation>
        <location evidence="1">Cell membrane</location>
        <topology evidence="1">Multi-pass membrane protein</topology>
    </subcellularLocation>
</comment>
<feature type="transmembrane region" description="Helical" evidence="7">
    <location>
        <begin position="162"/>
        <end position="181"/>
    </location>
</feature>
<name>A0AAW5UEY7_9BACT</name>
<protein>
    <submittedName>
        <fullName evidence="9">Acyltransferase family protein</fullName>
    </submittedName>
</protein>
<evidence type="ECO:0000256" key="3">
    <source>
        <dbReference type="ARBA" id="ARBA00022475"/>
    </source>
</evidence>
<feature type="transmembrane region" description="Helical" evidence="7">
    <location>
        <begin position="53"/>
        <end position="74"/>
    </location>
</feature>
<evidence type="ECO:0000256" key="4">
    <source>
        <dbReference type="ARBA" id="ARBA00022692"/>
    </source>
</evidence>
<dbReference type="Pfam" id="PF01757">
    <property type="entry name" value="Acyl_transf_3"/>
    <property type="match status" value="1"/>
</dbReference>
<evidence type="ECO:0000259" key="8">
    <source>
        <dbReference type="Pfam" id="PF01757"/>
    </source>
</evidence>
<feature type="transmembrane region" description="Helical" evidence="7">
    <location>
        <begin position="216"/>
        <end position="235"/>
    </location>
</feature>
<keyword evidence="4 7" id="KW-0812">Transmembrane</keyword>
<dbReference type="RefSeq" id="WP_264948322.1">
    <property type="nucleotide sequence ID" value="NZ_JAPDVB010000001.1"/>
</dbReference>
<feature type="transmembrane region" description="Helical" evidence="7">
    <location>
        <begin position="241"/>
        <end position="264"/>
    </location>
</feature>
<dbReference type="PANTHER" id="PTHR40074:SF2">
    <property type="entry name" value="O-ACETYLTRANSFERASE WECH"/>
    <property type="match status" value="1"/>
</dbReference>
<gene>
    <name evidence="9" type="ORF">ONT01_02585</name>
</gene>
<keyword evidence="3" id="KW-1003">Cell membrane</keyword>
<feature type="transmembrane region" description="Helical" evidence="7">
    <location>
        <begin position="12"/>
        <end position="33"/>
    </location>
</feature>
<dbReference type="AlphaFoldDB" id="A0AAW5UEY7"/>
<feature type="domain" description="Acyltransferase 3" evidence="8">
    <location>
        <begin position="12"/>
        <end position="331"/>
    </location>
</feature>
<proteinExistence type="inferred from homology"/>
<evidence type="ECO:0000256" key="6">
    <source>
        <dbReference type="ARBA" id="ARBA00023136"/>
    </source>
</evidence>
<evidence type="ECO:0000313" key="9">
    <source>
        <dbReference type="EMBL" id="MCW4136682.1"/>
    </source>
</evidence>
<feature type="transmembrane region" description="Helical" evidence="7">
    <location>
        <begin position="187"/>
        <end position="204"/>
    </location>
</feature>
<evidence type="ECO:0000313" key="10">
    <source>
        <dbReference type="Proteomes" id="UP001208620"/>
    </source>
</evidence>
<evidence type="ECO:0000256" key="1">
    <source>
        <dbReference type="ARBA" id="ARBA00004651"/>
    </source>
</evidence>
<sequence length="345" mass="39985">MKEQPVMGGRFLGIDIVRTIAIFSVIAGHFWVLNTPYRKVDFDGSFSMFVQGMGYFFFEIGVPLFLLMTGYLNYKKVSFDKKYLKGILKVIYSYLFFSALTYLFRTYYLHENIGMIDGIKKTLDFSIIPYAWYIEMWIGLYLITPFLNLGYQAISNRGQKKVLIILLYLMTALPDFCNRYGMHLVPGFWSSLYPIMFFMIGRYVREYSPKFSFKILGGAALLPCLINPLFGIFVVTDRPLMQIAGGFSGLFGTIQGVAVFLLLYKRDVQNMVAKWCINKIALLSLDIYLSCYMVDQLVYPIFLSHFYQSQQQFGRWFFIIAPLILIISAMISQVKQCFFKAMRLA</sequence>
<dbReference type="InterPro" id="IPR002656">
    <property type="entry name" value="Acyl_transf_3_dom"/>
</dbReference>
<comment type="caution">
    <text evidence="9">The sequence shown here is derived from an EMBL/GenBank/DDBJ whole genome shotgun (WGS) entry which is preliminary data.</text>
</comment>
<accession>A0AAW5UEY7</accession>